<keyword evidence="2" id="KW-0677">Repeat</keyword>
<dbReference type="Ensembl" id="ENSDCDT00010047843.1">
    <property type="protein sequence ID" value="ENSDCDP00010038237.1"/>
    <property type="gene ID" value="ENSDCDG00010024749.1"/>
</dbReference>
<evidence type="ECO:0000256" key="7">
    <source>
        <dbReference type="ARBA" id="ARBA00023163"/>
    </source>
</evidence>
<dbReference type="PROSITE" id="PS00028">
    <property type="entry name" value="ZINC_FINGER_C2H2_1"/>
    <property type="match status" value="7"/>
</dbReference>
<dbReference type="AlphaFoldDB" id="A0AAY4CY90"/>
<sequence>MKADAVPRLQLFNCTHAECGATFTREWRLKEHESAHTGARPQLCPVPGCGRRFTRTSHLRRHSLQHTGVKQFKCTGAGCAKTFFNSDHLKKHIRYAHGDKDRYFKCTFPNCTETFKKRRLLKHHQQSHGLSSFRCSKEGCQMTFDTRSALKAHEQTHTGYTCPKPGCQAVEYTWGKMRRHMAQHPASFSCAACKKTIGKRDALRRHKRTHALQKPVLLCPSQGCQAYFSTTFNLQHHIRKVHLQLLRHACSFPGCTRSFAMRESLARHLVHHDPEACKVKQCKRRRSNKSWQKRLEGRNQQPLVEEDLRNLFSLCMRVSRRAKLEANLSGLFNERKIPHHVDAEVNLRDLFAIKPPQSPLEPKA</sequence>
<evidence type="ECO:0000256" key="4">
    <source>
        <dbReference type="ARBA" id="ARBA00022833"/>
    </source>
</evidence>
<feature type="domain" description="C2H2-type" evidence="9">
    <location>
        <begin position="188"/>
        <end position="215"/>
    </location>
</feature>
<evidence type="ECO:0000259" key="9">
    <source>
        <dbReference type="PROSITE" id="PS50157"/>
    </source>
</evidence>
<dbReference type="SMART" id="SM00355">
    <property type="entry name" value="ZnF_C2H2"/>
    <property type="match status" value="9"/>
</dbReference>
<dbReference type="InterPro" id="IPR036236">
    <property type="entry name" value="Znf_C2H2_sf"/>
</dbReference>
<feature type="domain" description="C2H2-type" evidence="9">
    <location>
        <begin position="72"/>
        <end position="102"/>
    </location>
</feature>
<feature type="domain" description="C2H2-type" evidence="9">
    <location>
        <begin position="248"/>
        <end position="277"/>
    </location>
</feature>
<dbReference type="SUPFAM" id="SSF57667">
    <property type="entry name" value="beta-beta-alpha zinc fingers"/>
    <property type="match status" value="4"/>
</dbReference>
<dbReference type="PANTHER" id="PTHR46179:SF28">
    <property type="entry name" value="SI:DKEY-208K4.2 PROTEIN"/>
    <property type="match status" value="1"/>
</dbReference>
<reference evidence="10" key="2">
    <citation type="submission" date="2025-08" db="UniProtKB">
        <authorList>
            <consortium name="Ensembl"/>
        </authorList>
    </citation>
    <scope>IDENTIFICATION</scope>
</reference>
<evidence type="ECO:0000256" key="2">
    <source>
        <dbReference type="ARBA" id="ARBA00022737"/>
    </source>
</evidence>
<dbReference type="PANTHER" id="PTHR46179">
    <property type="entry name" value="ZINC FINGER PROTEIN"/>
    <property type="match status" value="1"/>
</dbReference>
<keyword evidence="7" id="KW-0804">Transcription</keyword>
<dbReference type="RefSeq" id="XP_028842353.1">
    <property type="nucleotide sequence ID" value="XM_028986520.1"/>
</dbReference>
<dbReference type="Gene3D" id="3.30.160.60">
    <property type="entry name" value="Classic Zinc Finger"/>
    <property type="match status" value="6"/>
</dbReference>
<dbReference type="Pfam" id="PF00096">
    <property type="entry name" value="zf-C2H2"/>
    <property type="match status" value="2"/>
</dbReference>
<reference evidence="10" key="3">
    <citation type="submission" date="2025-09" db="UniProtKB">
        <authorList>
            <consortium name="Ensembl"/>
        </authorList>
    </citation>
    <scope>IDENTIFICATION</scope>
</reference>
<dbReference type="GO" id="GO:0003723">
    <property type="term" value="F:RNA binding"/>
    <property type="evidence" value="ECO:0007669"/>
    <property type="project" value="UniProtKB-KW"/>
</dbReference>
<keyword evidence="1" id="KW-0479">Metal-binding</keyword>
<reference evidence="10 11" key="1">
    <citation type="submission" date="2020-06" db="EMBL/GenBank/DDBJ databases">
        <authorList>
            <consortium name="Wellcome Sanger Institute Data Sharing"/>
        </authorList>
    </citation>
    <scope>NUCLEOTIDE SEQUENCE [LARGE SCALE GENOMIC DNA]</scope>
</reference>
<dbReference type="PROSITE" id="PS50157">
    <property type="entry name" value="ZINC_FINGER_C2H2_2"/>
    <property type="match status" value="7"/>
</dbReference>
<proteinExistence type="predicted"/>
<dbReference type="RefSeq" id="XP_028842352.1">
    <property type="nucleotide sequence ID" value="XM_028986519.1"/>
</dbReference>
<feature type="domain" description="C2H2-type" evidence="9">
    <location>
        <begin position="133"/>
        <end position="159"/>
    </location>
</feature>
<keyword evidence="5" id="KW-0694">RNA-binding</keyword>
<dbReference type="InterPro" id="IPR054599">
    <property type="entry name" value="TFIIIA_Zfn-C2H2"/>
</dbReference>
<accession>A0AAY4CY90</accession>
<keyword evidence="3 8" id="KW-0863">Zinc-finger</keyword>
<name>A0AAY4CY90_9TELE</name>
<evidence type="ECO:0000256" key="6">
    <source>
        <dbReference type="ARBA" id="ARBA00023015"/>
    </source>
</evidence>
<keyword evidence="6" id="KW-0805">Transcription regulation</keyword>
<evidence type="ECO:0000256" key="1">
    <source>
        <dbReference type="ARBA" id="ARBA00022723"/>
    </source>
</evidence>
<evidence type="ECO:0000256" key="5">
    <source>
        <dbReference type="ARBA" id="ARBA00022884"/>
    </source>
</evidence>
<keyword evidence="11" id="KW-1185">Reference proteome</keyword>
<protein>
    <recommendedName>
        <fullName evidence="9">C2H2-type domain-containing protein</fullName>
    </recommendedName>
</protein>
<feature type="domain" description="C2H2-type" evidence="9">
    <location>
        <begin position="42"/>
        <end position="71"/>
    </location>
</feature>
<dbReference type="Proteomes" id="UP000694580">
    <property type="component" value="Chromosome 7"/>
</dbReference>
<gene>
    <name evidence="10" type="primary">42sp43</name>
</gene>
<dbReference type="GO" id="GO:0008270">
    <property type="term" value="F:zinc ion binding"/>
    <property type="evidence" value="ECO:0007669"/>
    <property type="project" value="UniProtKB-KW"/>
</dbReference>
<evidence type="ECO:0000256" key="3">
    <source>
        <dbReference type="ARBA" id="ARBA00022771"/>
    </source>
</evidence>
<dbReference type="InterPro" id="IPR051061">
    <property type="entry name" value="Zinc_finger_trans_reg"/>
</dbReference>
<dbReference type="GeneTree" id="ENSGT00940000165750"/>
<evidence type="ECO:0000313" key="10">
    <source>
        <dbReference type="Ensembl" id="ENSDCDP00010038237.1"/>
    </source>
</evidence>
<feature type="domain" description="C2H2-type" evidence="9">
    <location>
        <begin position="104"/>
        <end position="128"/>
    </location>
</feature>
<dbReference type="GO" id="GO:0005634">
    <property type="term" value="C:nucleus"/>
    <property type="evidence" value="ECO:0007669"/>
    <property type="project" value="TreeGrafter"/>
</dbReference>
<feature type="domain" description="C2H2-type" evidence="9">
    <location>
        <begin position="12"/>
        <end position="41"/>
    </location>
</feature>
<evidence type="ECO:0000256" key="8">
    <source>
        <dbReference type="PROSITE-ProRule" id="PRU00042"/>
    </source>
</evidence>
<dbReference type="Pfam" id="PF22110">
    <property type="entry name" value="TFIIIA_zf-C2H2"/>
    <property type="match status" value="1"/>
</dbReference>
<evidence type="ECO:0000313" key="11">
    <source>
        <dbReference type="Proteomes" id="UP000694580"/>
    </source>
</evidence>
<organism evidence="10 11">
    <name type="scientific">Denticeps clupeoides</name>
    <name type="common">denticle herring</name>
    <dbReference type="NCBI Taxonomy" id="299321"/>
    <lineage>
        <taxon>Eukaryota</taxon>
        <taxon>Metazoa</taxon>
        <taxon>Chordata</taxon>
        <taxon>Craniata</taxon>
        <taxon>Vertebrata</taxon>
        <taxon>Euteleostomi</taxon>
        <taxon>Actinopterygii</taxon>
        <taxon>Neopterygii</taxon>
        <taxon>Teleostei</taxon>
        <taxon>Clupei</taxon>
        <taxon>Clupeiformes</taxon>
        <taxon>Denticipitoidei</taxon>
        <taxon>Denticipitidae</taxon>
        <taxon>Denticeps</taxon>
    </lineage>
</organism>
<dbReference type="FunFam" id="3.30.160.60:FF:000032">
    <property type="entry name" value="Krueppel-like factor 4"/>
    <property type="match status" value="1"/>
</dbReference>
<dbReference type="InterPro" id="IPR013087">
    <property type="entry name" value="Znf_C2H2_type"/>
</dbReference>
<dbReference type="GeneID" id="114794155"/>
<keyword evidence="4" id="KW-0862">Zinc</keyword>